<keyword evidence="3 7" id="KW-0812">Transmembrane</keyword>
<evidence type="ECO:0000259" key="9">
    <source>
        <dbReference type="Pfam" id="PF12704"/>
    </source>
</evidence>
<keyword evidence="2" id="KW-1003">Cell membrane</keyword>
<feature type="domain" description="ABC3 transporter permease C-terminal" evidence="8">
    <location>
        <begin position="134"/>
        <end position="245"/>
    </location>
</feature>
<accession>A0A1H7I1K0</accession>
<reference evidence="11" key="1">
    <citation type="submission" date="2016-10" db="EMBL/GenBank/DDBJ databases">
        <authorList>
            <person name="Varghese N."/>
            <person name="Submissions S."/>
        </authorList>
    </citation>
    <scope>NUCLEOTIDE SEQUENCE [LARGE SCALE GENOMIC DNA]</scope>
    <source>
        <strain evidence="11">DSM 18733</strain>
    </source>
</reference>
<feature type="transmembrane region" description="Helical" evidence="7">
    <location>
        <begin position="174"/>
        <end position="200"/>
    </location>
</feature>
<feature type="transmembrane region" description="Helical" evidence="7">
    <location>
        <begin position="212"/>
        <end position="236"/>
    </location>
</feature>
<comment type="subcellular location">
    <subcellularLocation>
        <location evidence="1">Cell membrane</location>
        <topology evidence="1">Multi-pass membrane protein</topology>
    </subcellularLocation>
</comment>
<evidence type="ECO:0000256" key="4">
    <source>
        <dbReference type="ARBA" id="ARBA00022989"/>
    </source>
</evidence>
<dbReference type="GO" id="GO:0022857">
    <property type="term" value="F:transmembrane transporter activity"/>
    <property type="evidence" value="ECO:0007669"/>
    <property type="project" value="TreeGrafter"/>
</dbReference>
<evidence type="ECO:0000256" key="2">
    <source>
        <dbReference type="ARBA" id="ARBA00022475"/>
    </source>
</evidence>
<evidence type="ECO:0000256" key="3">
    <source>
        <dbReference type="ARBA" id="ARBA00022692"/>
    </source>
</evidence>
<evidence type="ECO:0000259" key="8">
    <source>
        <dbReference type="Pfam" id="PF02687"/>
    </source>
</evidence>
<dbReference type="PANTHER" id="PTHR30572">
    <property type="entry name" value="MEMBRANE COMPONENT OF TRANSPORTER-RELATED"/>
    <property type="match status" value="1"/>
</dbReference>
<dbReference type="PANTHER" id="PTHR30572:SF4">
    <property type="entry name" value="ABC TRANSPORTER PERMEASE YTRF"/>
    <property type="match status" value="1"/>
</dbReference>
<protein>
    <submittedName>
        <fullName evidence="10">MacB-like core domain-containing protein</fullName>
    </submittedName>
</protein>
<feature type="domain" description="MacB-like periplasmic core" evidence="9">
    <location>
        <begin position="2"/>
        <end position="92"/>
    </location>
</feature>
<evidence type="ECO:0000256" key="5">
    <source>
        <dbReference type="ARBA" id="ARBA00023136"/>
    </source>
</evidence>
<organism evidence="10 11">
    <name type="scientific">Olivibacter domesticus</name>
    <name type="common">Pseudosphingobacterium domesticum</name>
    <dbReference type="NCBI Taxonomy" id="407022"/>
    <lineage>
        <taxon>Bacteria</taxon>
        <taxon>Pseudomonadati</taxon>
        <taxon>Bacteroidota</taxon>
        <taxon>Sphingobacteriia</taxon>
        <taxon>Sphingobacteriales</taxon>
        <taxon>Sphingobacteriaceae</taxon>
        <taxon>Olivibacter</taxon>
    </lineage>
</organism>
<dbReference type="EMBL" id="FOAF01000001">
    <property type="protein sequence ID" value="SEK56409.1"/>
    <property type="molecule type" value="Genomic_DNA"/>
</dbReference>
<name>A0A1H7I1K0_OLID1</name>
<keyword evidence="4 7" id="KW-1133">Transmembrane helix</keyword>
<gene>
    <name evidence="10" type="ORF">SAMN05661044_00556</name>
</gene>
<evidence type="ECO:0000256" key="1">
    <source>
        <dbReference type="ARBA" id="ARBA00004651"/>
    </source>
</evidence>
<keyword evidence="5 7" id="KW-0472">Membrane</keyword>
<dbReference type="Pfam" id="PF02687">
    <property type="entry name" value="FtsX"/>
    <property type="match status" value="1"/>
</dbReference>
<dbReference type="InterPro" id="IPR003838">
    <property type="entry name" value="ABC3_permease_C"/>
</dbReference>
<evidence type="ECO:0000256" key="6">
    <source>
        <dbReference type="ARBA" id="ARBA00038076"/>
    </source>
</evidence>
<dbReference type="Pfam" id="PF12704">
    <property type="entry name" value="MacB_PCD"/>
    <property type="match status" value="1"/>
</dbReference>
<dbReference type="AlphaFoldDB" id="A0A1H7I1K0"/>
<dbReference type="InterPro" id="IPR025857">
    <property type="entry name" value="MacB_PCD"/>
</dbReference>
<dbReference type="GO" id="GO:0005886">
    <property type="term" value="C:plasma membrane"/>
    <property type="evidence" value="ECO:0007669"/>
    <property type="project" value="UniProtKB-SubCell"/>
</dbReference>
<sequence>MCLVGQTVVDNLFKEHEDPIGQIIRFGKIPFQIIGVLNAKGQNTFGQDQDDIIIAPYTTVMKRILATTYLHNIYAATPTEALSNQAMEHITSVLRANHRIREGTENDFEVRTMAELIQMLSSTSGMMTSLLTAVAGISLLIGGIGIMNIMYVSVTERTREIGLRLSIGARGKDILWQFLTEAVVISMTGGILGAILGIIASLTISSLVHWPIVISESSIIISFIVCVITGVFFGYYPAVKAAALDPIEALRYE</sequence>
<feature type="transmembrane region" description="Helical" evidence="7">
    <location>
        <begin position="130"/>
        <end position="154"/>
    </location>
</feature>
<evidence type="ECO:0000256" key="7">
    <source>
        <dbReference type="SAM" id="Phobius"/>
    </source>
</evidence>
<dbReference type="Proteomes" id="UP000199421">
    <property type="component" value="Unassembled WGS sequence"/>
</dbReference>
<dbReference type="STRING" id="407022.SAMN05661044_00556"/>
<evidence type="ECO:0000313" key="11">
    <source>
        <dbReference type="Proteomes" id="UP000199421"/>
    </source>
</evidence>
<evidence type="ECO:0000313" key="10">
    <source>
        <dbReference type="EMBL" id="SEK56409.1"/>
    </source>
</evidence>
<proteinExistence type="inferred from homology"/>
<keyword evidence="11" id="KW-1185">Reference proteome</keyword>
<dbReference type="InterPro" id="IPR050250">
    <property type="entry name" value="Macrolide_Exporter_MacB"/>
</dbReference>
<comment type="similarity">
    <text evidence="6">Belongs to the ABC-4 integral membrane protein family.</text>
</comment>